<sequence length="73" mass="6617">MGPWAGGGVVGPAGFGVLVGEADAGLAELGGAAESTGGAVAVAAAAVVFDGGATSESGALVVDWTAASSWVGV</sequence>
<comment type="caution">
    <text evidence="1">The sequence shown here is derived from an EMBL/GenBank/DDBJ whole genome shotgun (WGS) entry which is preliminary data.</text>
</comment>
<keyword evidence="4" id="KW-1185">Reference proteome</keyword>
<evidence type="ECO:0000313" key="1">
    <source>
        <dbReference type="EMBL" id="NEW48337.1"/>
    </source>
</evidence>
<accession>A0A6P1DCX1</accession>
<dbReference type="RefSeq" id="WP_163828136.1">
    <property type="nucleotide sequence ID" value="NZ_JAAGUY010000056.1"/>
</dbReference>
<evidence type="ECO:0000313" key="2">
    <source>
        <dbReference type="EMBL" id="NEW59581.1"/>
    </source>
</evidence>
<dbReference type="EMBL" id="JAAGUZ010000171">
    <property type="protein sequence ID" value="NEW48337.1"/>
    <property type="molecule type" value="Genomic_DNA"/>
</dbReference>
<dbReference type="EMBL" id="JAAGUX010000128">
    <property type="protein sequence ID" value="NEW59581.1"/>
    <property type="molecule type" value="Genomic_DNA"/>
</dbReference>
<reference evidence="3 4" key="1">
    <citation type="submission" date="2020-01" db="EMBL/GenBank/DDBJ databases">
        <title>Genetics and antimicrobial susceptibilities of Nocardia species isolated from the soil; a comparison with species isolated from humans.</title>
        <authorList>
            <person name="Carrasco G."/>
            <person name="Monzon S."/>
            <person name="Sansegundo M."/>
            <person name="Garcia E."/>
            <person name="Garrido N."/>
            <person name="Medina M.J."/>
            <person name="Villalon P."/>
            <person name="Ramirez-Arocha A.C."/>
            <person name="Jimenez P."/>
            <person name="Cuesta I."/>
            <person name="Valdezate S."/>
        </authorList>
    </citation>
    <scope>NUCLEOTIDE SEQUENCE [LARGE SCALE GENOMIC DNA]</scope>
    <source>
        <strain evidence="1 3">CNM20110639</strain>
        <strain evidence="2 4">CNM20110649</strain>
    </source>
</reference>
<evidence type="ECO:0000313" key="3">
    <source>
        <dbReference type="Proteomes" id="UP000468928"/>
    </source>
</evidence>
<gene>
    <name evidence="1" type="ORF">GV789_28560</name>
    <name evidence="2" type="ORF">GV794_28740</name>
</gene>
<evidence type="ECO:0000313" key="4">
    <source>
        <dbReference type="Proteomes" id="UP000470876"/>
    </source>
</evidence>
<protein>
    <submittedName>
        <fullName evidence="1">Uncharacterized protein</fullName>
    </submittedName>
</protein>
<name>A0A6P1DCX1_9NOCA</name>
<dbReference type="Proteomes" id="UP000468928">
    <property type="component" value="Unassembled WGS sequence"/>
</dbReference>
<organism evidence="1 3">
    <name type="scientific">Nocardia cyriacigeorgica</name>
    <dbReference type="NCBI Taxonomy" id="135487"/>
    <lineage>
        <taxon>Bacteria</taxon>
        <taxon>Bacillati</taxon>
        <taxon>Actinomycetota</taxon>
        <taxon>Actinomycetes</taxon>
        <taxon>Mycobacteriales</taxon>
        <taxon>Nocardiaceae</taxon>
        <taxon>Nocardia</taxon>
    </lineage>
</organism>
<dbReference type="AlphaFoldDB" id="A0A6P1DCX1"/>
<dbReference type="Proteomes" id="UP000470876">
    <property type="component" value="Unassembled WGS sequence"/>
</dbReference>
<proteinExistence type="predicted"/>